<dbReference type="AlphaFoldDB" id="A0A2S5GWP9"/>
<evidence type="ECO:0000256" key="8">
    <source>
        <dbReference type="SAM" id="MobiDB-lite"/>
    </source>
</evidence>
<dbReference type="PANTHER" id="PTHR47959:SF17">
    <property type="entry name" value="ATP-DEPENDENT RNA HELICASE DEAD BOX FAMILY"/>
    <property type="match status" value="1"/>
</dbReference>
<feature type="compositionally biased region" description="Basic and acidic residues" evidence="8">
    <location>
        <begin position="556"/>
        <end position="583"/>
    </location>
</feature>
<dbReference type="OrthoDB" id="8520957at2"/>
<dbReference type="InterPro" id="IPR001650">
    <property type="entry name" value="Helicase_C-like"/>
</dbReference>
<dbReference type="CDD" id="cd00268">
    <property type="entry name" value="DEADc"/>
    <property type="match status" value="1"/>
</dbReference>
<dbReference type="SMART" id="SM00490">
    <property type="entry name" value="HELICc"/>
    <property type="match status" value="1"/>
</dbReference>
<reference evidence="12 13" key="1">
    <citation type="submission" date="2018-02" db="EMBL/GenBank/DDBJ databases">
        <title>Draft Genome of Achromobacter spanius stain 6.</title>
        <authorList>
            <person name="Gunasekera T.S."/>
            <person name="Radwan O."/>
            <person name="Ruiz O.N."/>
        </authorList>
    </citation>
    <scope>NUCLEOTIDE SEQUENCE [LARGE SCALE GENOMIC DNA]</scope>
    <source>
        <strain evidence="12 13">6</strain>
    </source>
</reference>
<dbReference type="GO" id="GO:0005829">
    <property type="term" value="C:cytosol"/>
    <property type="evidence" value="ECO:0007669"/>
    <property type="project" value="TreeGrafter"/>
</dbReference>
<evidence type="ECO:0000259" key="10">
    <source>
        <dbReference type="PROSITE" id="PS51194"/>
    </source>
</evidence>
<feature type="domain" description="Helicase ATP-binding" evidence="9">
    <location>
        <begin position="32"/>
        <end position="207"/>
    </location>
</feature>
<dbReference type="InterPro" id="IPR014001">
    <property type="entry name" value="Helicase_ATP-bd"/>
</dbReference>
<evidence type="ECO:0000256" key="4">
    <source>
        <dbReference type="ARBA" id="ARBA00022840"/>
    </source>
</evidence>
<evidence type="ECO:0000256" key="3">
    <source>
        <dbReference type="ARBA" id="ARBA00022806"/>
    </source>
</evidence>
<name>A0A2S5GWP9_9BURK</name>
<accession>A0A2S5GWP9</accession>
<dbReference type="InterPro" id="IPR014014">
    <property type="entry name" value="RNA_helicase_DEAD_Q_motif"/>
</dbReference>
<feature type="compositionally biased region" description="Gly residues" evidence="8">
    <location>
        <begin position="423"/>
        <end position="433"/>
    </location>
</feature>
<evidence type="ECO:0000259" key="9">
    <source>
        <dbReference type="PROSITE" id="PS51192"/>
    </source>
</evidence>
<evidence type="ECO:0000256" key="5">
    <source>
        <dbReference type="ARBA" id="ARBA00038437"/>
    </source>
</evidence>
<evidence type="ECO:0000259" key="11">
    <source>
        <dbReference type="PROSITE" id="PS51195"/>
    </source>
</evidence>
<dbReference type="InterPro" id="IPR050079">
    <property type="entry name" value="DEAD_box_RNA_helicase"/>
</dbReference>
<feature type="compositionally biased region" description="Basic and acidic residues" evidence="8">
    <location>
        <begin position="463"/>
        <end position="483"/>
    </location>
</feature>
<dbReference type="SUPFAM" id="SSF52540">
    <property type="entry name" value="P-loop containing nucleoside triphosphate hydrolases"/>
    <property type="match status" value="1"/>
</dbReference>
<evidence type="ECO:0000313" key="13">
    <source>
        <dbReference type="Proteomes" id="UP000239990"/>
    </source>
</evidence>
<dbReference type="PROSITE" id="PS51195">
    <property type="entry name" value="Q_MOTIF"/>
    <property type="match status" value="1"/>
</dbReference>
<feature type="compositionally biased region" description="Basic and acidic residues" evidence="8">
    <location>
        <begin position="493"/>
        <end position="511"/>
    </location>
</feature>
<dbReference type="Gene3D" id="3.40.50.300">
    <property type="entry name" value="P-loop containing nucleotide triphosphate hydrolases"/>
    <property type="match status" value="2"/>
</dbReference>
<dbReference type="PROSITE" id="PS51192">
    <property type="entry name" value="HELICASE_ATP_BIND_1"/>
    <property type="match status" value="1"/>
</dbReference>
<dbReference type="CDD" id="cd18787">
    <property type="entry name" value="SF2_C_DEAD"/>
    <property type="match status" value="1"/>
</dbReference>
<dbReference type="GO" id="GO:0003724">
    <property type="term" value="F:RNA helicase activity"/>
    <property type="evidence" value="ECO:0007669"/>
    <property type="project" value="InterPro"/>
</dbReference>
<dbReference type="EMBL" id="PREU01000002">
    <property type="protein sequence ID" value="PPA77408.1"/>
    <property type="molecule type" value="Genomic_DNA"/>
</dbReference>
<dbReference type="GO" id="GO:0016787">
    <property type="term" value="F:hydrolase activity"/>
    <property type="evidence" value="ECO:0007669"/>
    <property type="project" value="UniProtKB-KW"/>
</dbReference>
<dbReference type="GO" id="GO:0005524">
    <property type="term" value="F:ATP binding"/>
    <property type="evidence" value="ECO:0007669"/>
    <property type="project" value="UniProtKB-KW"/>
</dbReference>
<feature type="region of interest" description="Disordered" evidence="8">
    <location>
        <begin position="369"/>
        <end position="598"/>
    </location>
</feature>
<dbReference type="Pfam" id="PF00271">
    <property type="entry name" value="Helicase_C"/>
    <property type="match status" value="1"/>
</dbReference>
<feature type="short sequence motif" description="Q motif" evidence="6">
    <location>
        <begin position="1"/>
        <end position="29"/>
    </location>
</feature>
<dbReference type="GO" id="GO:0003676">
    <property type="term" value="F:nucleic acid binding"/>
    <property type="evidence" value="ECO:0007669"/>
    <property type="project" value="InterPro"/>
</dbReference>
<feature type="compositionally biased region" description="Basic and acidic residues" evidence="8">
    <location>
        <begin position="520"/>
        <end position="550"/>
    </location>
</feature>
<dbReference type="InterPro" id="IPR011545">
    <property type="entry name" value="DEAD/DEAH_box_helicase_dom"/>
</dbReference>
<evidence type="ECO:0000313" key="12">
    <source>
        <dbReference type="EMBL" id="PPA77408.1"/>
    </source>
</evidence>
<comment type="similarity">
    <text evidence="5 7">Belongs to the DEAD box helicase family.</text>
</comment>
<protein>
    <submittedName>
        <fullName evidence="12">RNA helicase</fullName>
    </submittedName>
</protein>
<keyword evidence="3 7" id="KW-0347">Helicase</keyword>
<feature type="domain" description="DEAD-box RNA helicase Q" evidence="11">
    <location>
        <begin position="1"/>
        <end position="29"/>
    </location>
</feature>
<evidence type="ECO:0000256" key="7">
    <source>
        <dbReference type="RuleBase" id="RU000492"/>
    </source>
</evidence>
<dbReference type="InterPro" id="IPR000629">
    <property type="entry name" value="RNA-helicase_DEAD-box_CS"/>
</dbReference>
<comment type="caution">
    <text evidence="12">The sequence shown here is derived from an EMBL/GenBank/DDBJ whole genome shotgun (WGS) entry which is preliminary data.</text>
</comment>
<sequence length="598" mass="64564">MSFETLGLAPALLSAVQEAGFNTPTSVQAAAIPQALAGHDLMVSSQTGSGKTAAFMLPALHRIAQMPANKGVGVQVLVLTPTRELALQVTEATATYGRKLADLRTATVVGGMPYGAQLKALSRRVDVLVATPGRLIDHLQSGRVKLNTVHTLVLDEADRMLDMGFIEDIETIVSRLPEDRQTLLFSATLDGTIAKLAAKMMRDPQRIEMAGAKEKHTNITQSLLYADDASHKMQLLDHVLRDAKLDQAIVFTSTKRGADDLADRLADQGFAAAALHGDMNQRQRTRTLSQLQRGQLRILVATDVAARGIDVQGISHAVNFDLPMQAEDYVHRIGRTGRAGRSGLAFTLATHSERHKVRRIEHYIGQTITPETIAGLEPKRTPRPSAGGSGAPRGGKPFGKRPGGFGGSRHEGGGYQGNREGRSFGGPREGGAPRGEFKPREGGYQGNRDSAPREGGYQGNRPFGDRPARSFSDRPSFGDRPQREGGYQGNRPFGDRPPREGGFRGGDRDARPSFGGDRPSFGDRPQRDARPFSERAPREGGFRGADRDARPSFGDRPAREGGFRGGDRPEGGFRAKPAFDKRPGGPAKRFAKPADRRG</sequence>
<dbReference type="PROSITE" id="PS00039">
    <property type="entry name" value="DEAD_ATP_HELICASE"/>
    <property type="match status" value="1"/>
</dbReference>
<evidence type="ECO:0000256" key="1">
    <source>
        <dbReference type="ARBA" id="ARBA00022741"/>
    </source>
</evidence>
<keyword evidence="1 7" id="KW-0547">Nucleotide-binding</keyword>
<keyword evidence="2 7" id="KW-0378">Hydrolase</keyword>
<evidence type="ECO:0000256" key="6">
    <source>
        <dbReference type="PROSITE-ProRule" id="PRU00552"/>
    </source>
</evidence>
<dbReference type="InterPro" id="IPR044742">
    <property type="entry name" value="DEAD/DEAH_RhlB"/>
</dbReference>
<gene>
    <name evidence="12" type="ORF">C4E15_05140</name>
</gene>
<organism evidence="12 13">
    <name type="scientific">Achromobacter spanius</name>
    <dbReference type="NCBI Taxonomy" id="217203"/>
    <lineage>
        <taxon>Bacteria</taxon>
        <taxon>Pseudomonadati</taxon>
        <taxon>Pseudomonadota</taxon>
        <taxon>Betaproteobacteria</taxon>
        <taxon>Burkholderiales</taxon>
        <taxon>Alcaligenaceae</taxon>
        <taxon>Achromobacter</taxon>
    </lineage>
</organism>
<dbReference type="Proteomes" id="UP000239990">
    <property type="component" value="Unassembled WGS sequence"/>
</dbReference>
<proteinExistence type="inferred from homology"/>
<dbReference type="RefSeq" id="WP_046803027.1">
    <property type="nucleotide sequence ID" value="NZ_PREU01000002.1"/>
</dbReference>
<dbReference type="InterPro" id="IPR027417">
    <property type="entry name" value="P-loop_NTPase"/>
</dbReference>
<dbReference type="PROSITE" id="PS51194">
    <property type="entry name" value="HELICASE_CTER"/>
    <property type="match status" value="1"/>
</dbReference>
<feature type="compositionally biased region" description="Gly residues" evidence="8">
    <location>
        <begin position="387"/>
        <end position="407"/>
    </location>
</feature>
<dbReference type="PANTHER" id="PTHR47959">
    <property type="entry name" value="ATP-DEPENDENT RNA HELICASE RHLE-RELATED"/>
    <property type="match status" value="1"/>
</dbReference>
<feature type="domain" description="Helicase C-terminal" evidence="10">
    <location>
        <begin position="235"/>
        <end position="380"/>
    </location>
</feature>
<dbReference type="Pfam" id="PF00270">
    <property type="entry name" value="DEAD"/>
    <property type="match status" value="1"/>
</dbReference>
<dbReference type="SMART" id="SM00487">
    <property type="entry name" value="DEXDc"/>
    <property type="match status" value="1"/>
</dbReference>
<evidence type="ECO:0000256" key="2">
    <source>
        <dbReference type="ARBA" id="ARBA00022801"/>
    </source>
</evidence>
<keyword evidence="4 7" id="KW-0067">ATP-binding</keyword>